<evidence type="ECO:0000256" key="1">
    <source>
        <dbReference type="SAM" id="MobiDB-lite"/>
    </source>
</evidence>
<feature type="compositionally biased region" description="Basic and acidic residues" evidence="1">
    <location>
        <begin position="116"/>
        <end position="141"/>
    </location>
</feature>
<name>A0AAD2CAV8_9STRA</name>
<dbReference type="Proteomes" id="UP001295423">
    <property type="component" value="Unassembled WGS sequence"/>
</dbReference>
<dbReference type="EMBL" id="CAKOGP040000001">
    <property type="protein sequence ID" value="CAJ1908497.1"/>
    <property type="molecule type" value="Genomic_DNA"/>
</dbReference>
<evidence type="ECO:0000313" key="3">
    <source>
        <dbReference type="Proteomes" id="UP001295423"/>
    </source>
</evidence>
<evidence type="ECO:0000313" key="2">
    <source>
        <dbReference type="EMBL" id="CAJ1908497.1"/>
    </source>
</evidence>
<gene>
    <name evidence="2" type="ORF">CYCCA115_LOCUS516</name>
</gene>
<feature type="compositionally biased region" description="Basic and acidic residues" evidence="1">
    <location>
        <begin position="69"/>
        <end position="84"/>
    </location>
</feature>
<comment type="caution">
    <text evidence="2">The sequence shown here is derived from an EMBL/GenBank/DDBJ whole genome shotgun (WGS) entry which is preliminary data.</text>
</comment>
<organism evidence="2 3">
    <name type="scientific">Cylindrotheca closterium</name>
    <dbReference type="NCBI Taxonomy" id="2856"/>
    <lineage>
        <taxon>Eukaryota</taxon>
        <taxon>Sar</taxon>
        <taxon>Stramenopiles</taxon>
        <taxon>Ochrophyta</taxon>
        <taxon>Bacillariophyta</taxon>
        <taxon>Bacillariophyceae</taxon>
        <taxon>Bacillariophycidae</taxon>
        <taxon>Bacillariales</taxon>
        <taxon>Bacillariaceae</taxon>
        <taxon>Cylindrotheca</taxon>
    </lineage>
</organism>
<feature type="region of interest" description="Disordered" evidence="1">
    <location>
        <begin position="68"/>
        <end position="167"/>
    </location>
</feature>
<accession>A0AAD2CAV8</accession>
<keyword evidence="3" id="KW-1185">Reference proteome</keyword>
<feature type="compositionally biased region" description="Basic residues" evidence="1">
    <location>
        <begin position="142"/>
        <end position="167"/>
    </location>
</feature>
<dbReference type="AlphaFoldDB" id="A0AAD2CAV8"/>
<reference evidence="2" key="1">
    <citation type="submission" date="2023-08" db="EMBL/GenBank/DDBJ databases">
        <authorList>
            <person name="Audoor S."/>
            <person name="Bilcke G."/>
        </authorList>
    </citation>
    <scope>NUCLEOTIDE SEQUENCE</scope>
</reference>
<protein>
    <submittedName>
        <fullName evidence="2">Uncharacterized protein</fullName>
    </submittedName>
</protein>
<proteinExistence type="predicted"/>
<sequence>MDSNNLPSVEKVKTTVPLTDLQAFDMMSRFLEAEKAKHLSLDIAGQSYLSTSSQIWNDLRLACNSLLEQNDHRREPVVEWKMDTDLLTSPPPAEPMLEESTPVVPESAKSSTSLDTSEKGSRRSASKDKKELKRAKKEEKKSAKKAKKEAKKAKKEAKKRKRESLST</sequence>